<feature type="compositionally biased region" description="Low complexity" evidence="1">
    <location>
        <begin position="781"/>
        <end position="806"/>
    </location>
</feature>
<feature type="compositionally biased region" description="Polar residues" evidence="1">
    <location>
        <begin position="1640"/>
        <end position="1659"/>
    </location>
</feature>
<feature type="region of interest" description="Disordered" evidence="1">
    <location>
        <begin position="648"/>
        <end position="748"/>
    </location>
</feature>
<feature type="region of interest" description="Disordered" evidence="1">
    <location>
        <begin position="577"/>
        <end position="618"/>
    </location>
</feature>
<feature type="compositionally biased region" description="Basic and acidic residues" evidence="1">
    <location>
        <begin position="689"/>
        <end position="708"/>
    </location>
</feature>
<name>A0A0S4JB32_BODSA</name>
<evidence type="ECO:0000256" key="1">
    <source>
        <dbReference type="SAM" id="MobiDB-lite"/>
    </source>
</evidence>
<feature type="compositionally biased region" description="Polar residues" evidence="1">
    <location>
        <begin position="386"/>
        <end position="403"/>
    </location>
</feature>
<dbReference type="PROSITE" id="PS50106">
    <property type="entry name" value="PDZ"/>
    <property type="match status" value="1"/>
</dbReference>
<sequence length="1738" mass="190647">MIRAPSPRSRTPGATSTLDRHLVHGSSPVVSAARRPSHHQATTSSSMRAYSPASSNSRAPTLHATTSPPPSHHQRSYAPSGFLSSSSALLSASSPPPSLFNNNNNNSSSTSGNHHQQRFHDPTLLVSVSNARSAVGVSQFHRPPSWATTTTSAHDIANGGGGVESRRPLLVVANSFESSLHSSRLASQESRPQIVSVFQSSTGGIEGRGVGGVALKRRASAAGEASSPSIAAVNNAAALHDTLLGRKASTALSVSHNISSDRSRKPIVNFVDADEERTSNALQRRLQPNRSNSFLLQAQPTTSGDGGLLQSASTAANRRSSQIAAGVFSGPGPAGGSAMQADDAPRYQTEDRESSEKDPIVPPQPHEEDELRHNNNTNNTLEHNSTLDSFQWPPLSNSVSTTPVGRGGGASAETTDMVVGYSRHLSGRGDDDGSGGGSTFLANDDDEKRQVPPHSAGSTKKKESTLALLLAENFVSSPRRNSKQQRVDAGGDENGQHGVRNNNSGGGGHRFLGVPNESYRQHNRTQSDDNSWIERMLHDHPSIARGGGESTGAHEDVSSSSWMVAADSISSSPTIMSPAAAAAAQRGGGGDHLMSTLSFRPPPSGQSTQTQQQRTDFTSSSLPHSFLVDASSVYEVLEEVVMEPNQPLPTVVISNNDGSTSDENGDDDAPPMHERPMSILLRRKSAPLPRREEHHTPDMHLDVVEHPESFSSSISASPIPSASNSPEGGGGSARRDRRSDNNAAYFPASPEVEKEYPAALMLWRRRASEMNLLAPATNSGTSYHQQQQVQPTTSPSDSSGSKQQSPPRRDAAHTYHVLRERVLHHSGPSAHSSNNNNNFADDTSSSQLLSSSDVSAFLHQWMDNEYHPNYHQQQRLAEHAATTPHSYGYRSSMPPQRHAAAAPHQTDEALVREHKVIMQDLREVRGATYKLDQQLQSCRNEGQHHRGKLAAMNYATEARLAAVRRVTLEIEATKLHSRESASRADIFAEWSSKLEQIHREVILSWRMRRQADIVAAEADHRAAVVETHTNALDDLRVQFLNATVIAETQAQLRIALETLERTWEPAARHDIVSHQEQCRNALSRAAVEHYFFSLQEELLRAENDVRNMMDLFHDDEVQQILVEKTNSHQAAMEREARRLADEMLQQGSLQLSRLEGEIRLQLESEERKEFRNCYGWFEKMVQFMKDRISVDDEAASARANVEENETNMWRNQILADFHRGAHVAHQREMIRVCFEQRAAQLRLEDEERHELVVAERKGKWEAEDAYRRRIEMEMSTMRHGHRQALSAFESHAATLVDIVRVEETDERDNILQMFEVQLNELHERERYDSHKRFLAHQEEQRDALAAMESEFRLDVNEAENAARFSQLQKQYRQELVISRLFETERTLRQAIVDQQRASFAMDITSEMEPSCLAALERQRLREAREAEYARMAALRVKATNSAPFLGFSLAEKIASSSADKRLVNAAGIATLVVDSLVIGGPAFTSGLRLHDRIVTVKGMQPTSLVAVRQTIAKGATPGELFEVVVRRQKRRSTVVGDVELDEEGLTARSLAGEVDFGNFIDDDIMSETSSSSQQNSPGRSGSLTGSEKYETLTFYVPVKTVNAEFTDLHDLFFDLTDTQRIERNAPTPGYVTRSKKNFSEKLNSGRTSTEHSNSITSAGGSARPRAATISTRMSSPSVLSGGGGGLPNGSFASPLLRPSAGTVITAPPLNSTSVSPADAGYTPSPDLVRHATSLPRPE</sequence>
<dbReference type="EMBL" id="CYKH01001453">
    <property type="protein sequence ID" value="CUG87146.1"/>
    <property type="molecule type" value="Genomic_DNA"/>
</dbReference>
<feature type="compositionally biased region" description="Low complexity" evidence="1">
    <location>
        <begin position="829"/>
        <end position="846"/>
    </location>
</feature>
<feature type="region of interest" description="Disordered" evidence="1">
    <location>
        <begin position="776"/>
        <end position="811"/>
    </location>
</feature>
<keyword evidence="4" id="KW-1185">Reference proteome</keyword>
<dbReference type="Gene3D" id="2.30.42.10">
    <property type="match status" value="1"/>
</dbReference>
<evidence type="ECO:0000313" key="4">
    <source>
        <dbReference type="Proteomes" id="UP000051952"/>
    </source>
</evidence>
<feature type="compositionally biased region" description="Low complexity" evidence="1">
    <location>
        <begin position="44"/>
        <end position="57"/>
    </location>
</feature>
<feature type="compositionally biased region" description="Low complexity" evidence="1">
    <location>
        <begin position="605"/>
        <end position="618"/>
    </location>
</feature>
<evidence type="ECO:0000313" key="3">
    <source>
        <dbReference type="EMBL" id="CUG87146.1"/>
    </source>
</evidence>
<feature type="domain" description="PDZ" evidence="2">
    <location>
        <begin position="1433"/>
        <end position="1529"/>
    </location>
</feature>
<feature type="compositionally biased region" description="Low complexity" evidence="1">
    <location>
        <begin position="709"/>
        <end position="726"/>
    </location>
</feature>
<feature type="region of interest" description="Disordered" evidence="1">
    <location>
        <begin position="1565"/>
        <end position="1584"/>
    </location>
</feature>
<feature type="compositionally biased region" description="Basic and acidic residues" evidence="1">
    <location>
        <begin position="343"/>
        <end position="373"/>
    </location>
</feature>
<feature type="region of interest" description="Disordered" evidence="1">
    <location>
        <begin position="140"/>
        <end position="163"/>
    </location>
</feature>
<gene>
    <name evidence="3" type="ORF">BSAL_08865</name>
</gene>
<feature type="compositionally biased region" description="Polar residues" evidence="1">
    <location>
        <begin position="8"/>
        <end position="17"/>
    </location>
</feature>
<organism evidence="3 4">
    <name type="scientific">Bodo saltans</name>
    <name type="common">Flagellated protozoan</name>
    <dbReference type="NCBI Taxonomy" id="75058"/>
    <lineage>
        <taxon>Eukaryota</taxon>
        <taxon>Discoba</taxon>
        <taxon>Euglenozoa</taxon>
        <taxon>Kinetoplastea</taxon>
        <taxon>Metakinetoplastina</taxon>
        <taxon>Eubodonida</taxon>
        <taxon>Bodonidae</taxon>
        <taxon>Bodo</taxon>
    </lineage>
</organism>
<feature type="region of interest" description="Disordered" evidence="1">
    <location>
        <begin position="1"/>
        <end position="118"/>
    </location>
</feature>
<feature type="region of interest" description="Disordered" evidence="1">
    <location>
        <begin position="1690"/>
        <end position="1738"/>
    </location>
</feature>
<dbReference type="Proteomes" id="UP000051952">
    <property type="component" value="Unassembled WGS sequence"/>
</dbReference>
<feature type="compositionally biased region" description="Low complexity" evidence="1">
    <location>
        <begin position="374"/>
        <end position="384"/>
    </location>
</feature>
<feature type="compositionally biased region" description="Polar residues" evidence="1">
    <location>
        <begin position="652"/>
        <end position="662"/>
    </location>
</feature>
<feature type="compositionally biased region" description="Polar residues" evidence="1">
    <location>
        <begin position="279"/>
        <end position="303"/>
    </location>
</feature>
<dbReference type="SMART" id="SM00228">
    <property type="entry name" value="PDZ"/>
    <property type="match status" value="1"/>
</dbReference>
<proteinExistence type="predicted"/>
<reference evidence="4" key="1">
    <citation type="submission" date="2015-09" db="EMBL/GenBank/DDBJ databases">
        <authorList>
            <consortium name="Pathogen Informatics"/>
        </authorList>
    </citation>
    <scope>NUCLEOTIDE SEQUENCE [LARGE SCALE GENOMIC DNA]</scope>
    <source>
        <strain evidence="4">Lake Konstanz</strain>
    </source>
</reference>
<dbReference type="InterPro" id="IPR001478">
    <property type="entry name" value="PDZ"/>
</dbReference>
<dbReference type="SUPFAM" id="SSF50156">
    <property type="entry name" value="PDZ domain-like"/>
    <property type="match status" value="1"/>
</dbReference>
<feature type="region of interest" description="Disordered" evidence="1">
    <location>
        <begin position="1624"/>
        <end position="1665"/>
    </location>
</feature>
<dbReference type="InterPro" id="IPR036034">
    <property type="entry name" value="PDZ_sf"/>
</dbReference>
<accession>A0A0S4JB32</accession>
<feature type="region of interest" description="Disordered" evidence="1">
    <location>
        <begin position="825"/>
        <end position="846"/>
    </location>
</feature>
<evidence type="ECO:0000259" key="2">
    <source>
        <dbReference type="PROSITE" id="PS50106"/>
    </source>
</evidence>
<dbReference type="VEuPathDB" id="TriTrypDB:BSAL_08865"/>
<protein>
    <recommendedName>
        <fullName evidence="2">PDZ domain-containing protein</fullName>
    </recommendedName>
</protein>
<feature type="compositionally biased region" description="Low complexity" evidence="1">
    <location>
        <begin position="79"/>
        <end position="113"/>
    </location>
</feature>
<feature type="compositionally biased region" description="Polar residues" evidence="1">
    <location>
        <begin position="310"/>
        <end position="323"/>
    </location>
</feature>
<feature type="region of interest" description="Disordered" evidence="1">
    <location>
        <begin position="269"/>
        <end position="530"/>
    </location>
</feature>
<feature type="compositionally biased region" description="Low complexity" evidence="1">
    <location>
        <begin position="1566"/>
        <end position="1582"/>
    </location>
</feature>